<keyword evidence="6" id="KW-0408">Iron</keyword>
<comment type="similarity">
    <text evidence="1">Belongs to the catalase family.</text>
</comment>
<evidence type="ECO:0000256" key="5">
    <source>
        <dbReference type="ARBA" id="ARBA00023002"/>
    </source>
</evidence>
<keyword evidence="4" id="KW-0479">Metal-binding</keyword>
<dbReference type="GO" id="GO:0004096">
    <property type="term" value="F:catalase activity"/>
    <property type="evidence" value="ECO:0007669"/>
    <property type="project" value="UniProtKB-EC"/>
</dbReference>
<dbReference type="SUPFAM" id="SSF52058">
    <property type="entry name" value="L domain-like"/>
    <property type="match status" value="1"/>
</dbReference>
<dbReference type="GO" id="GO:0042744">
    <property type="term" value="P:hydrogen peroxide catabolic process"/>
    <property type="evidence" value="ECO:0007669"/>
    <property type="project" value="UniProtKB-KW"/>
</dbReference>
<dbReference type="Gene3D" id="2.40.180.10">
    <property type="entry name" value="Catalase core domain"/>
    <property type="match status" value="1"/>
</dbReference>
<evidence type="ECO:0000256" key="1">
    <source>
        <dbReference type="ARBA" id="ARBA00005329"/>
    </source>
</evidence>
<accession>A0AAD5LGP8</accession>
<evidence type="ECO:0000256" key="4">
    <source>
        <dbReference type="ARBA" id="ARBA00022723"/>
    </source>
</evidence>
<gene>
    <name evidence="9" type="ORF">P43SY_005640</name>
</gene>
<dbReference type="InterPro" id="IPR011614">
    <property type="entry name" value="Catalase_core"/>
</dbReference>
<keyword evidence="7" id="KW-0376">Hydrogen peroxide</keyword>
<keyword evidence="5" id="KW-0560">Oxidoreductase</keyword>
<dbReference type="EMBL" id="JAKCXM010000248">
    <property type="protein sequence ID" value="KAJ0397514.1"/>
    <property type="molecule type" value="Genomic_DNA"/>
</dbReference>
<dbReference type="InterPro" id="IPR018028">
    <property type="entry name" value="Catalase"/>
</dbReference>
<dbReference type="GO" id="GO:0020037">
    <property type="term" value="F:heme binding"/>
    <property type="evidence" value="ECO:0007669"/>
    <property type="project" value="InterPro"/>
</dbReference>
<dbReference type="GO" id="GO:0042542">
    <property type="term" value="P:response to hydrogen peroxide"/>
    <property type="evidence" value="ECO:0007669"/>
    <property type="project" value="TreeGrafter"/>
</dbReference>
<keyword evidence="10" id="KW-1185">Reference proteome</keyword>
<dbReference type="GO" id="GO:0005777">
    <property type="term" value="C:peroxisome"/>
    <property type="evidence" value="ECO:0007669"/>
    <property type="project" value="TreeGrafter"/>
</dbReference>
<dbReference type="GO" id="GO:0046872">
    <property type="term" value="F:metal ion binding"/>
    <property type="evidence" value="ECO:0007669"/>
    <property type="project" value="UniProtKB-KW"/>
</dbReference>
<evidence type="ECO:0000259" key="8">
    <source>
        <dbReference type="SMART" id="SM01060"/>
    </source>
</evidence>
<dbReference type="InterPro" id="IPR020835">
    <property type="entry name" value="Catalase_sf"/>
</dbReference>
<dbReference type="PANTHER" id="PTHR11465">
    <property type="entry name" value="CATALASE"/>
    <property type="match status" value="1"/>
</dbReference>
<evidence type="ECO:0000256" key="3">
    <source>
        <dbReference type="ARBA" id="ARBA00022617"/>
    </source>
</evidence>
<dbReference type="PROSITE" id="PS00438">
    <property type="entry name" value="CATALASE_2"/>
    <property type="match status" value="1"/>
</dbReference>
<evidence type="ECO:0000256" key="6">
    <source>
        <dbReference type="ARBA" id="ARBA00023004"/>
    </source>
</evidence>
<dbReference type="PRINTS" id="PR00067">
    <property type="entry name" value="CATALASE"/>
</dbReference>
<dbReference type="InterPro" id="IPR024708">
    <property type="entry name" value="Catalase_AS"/>
</dbReference>
<reference evidence="9" key="1">
    <citation type="submission" date="2021-12" db="EMBL/GenBank/DDBJ databases">
        <title>Prjna785345.</title>
        <authorList>
            <person name="Rujirawat T."/>
            <person name="Krajaejun T."/>
        </authorList>
    </citation>
    <scope>NUCLEOTIDE SEQUENCE</scope>
    <source>
        <strain evidence="9">Pi057C3</strain>
    </source>
</reference>
<keyword evidence="2" id="KW-0575">Peroxidase</keyword>
<dbReference type="Pfam" id="PF00199">
    <property type="entry name" value="Catalase"/>
    <property type="match status" value="1"/>
</dbReference>
<dbReference type="AlphaFoldDB" id="A0AAD5LGP8"/>
<dbReference type="Pfam" id="PF06628">
    <property type="entry name" value="Catalase-rel"/>
    <property type="match status" value="1"/>
</dbReference>
<dbReference type="Proteomes" id="UP001209570">
    <property type="component" value="Unassembled WGS sequence"/>
</dbReference>
<dbReference type="InterPro" id="IPR032675">
    <property type="entry name" value="LRR_dom_sf"/>
</dbReference>
<evidence type="ECO:0000313" key="9">
    <source>
        <dbReference type="EMBL" id="KAJ0397514.1"/>
    </source>
</evidence>
<dbReference type="SMART" id="SM01060">
    <property type="entry name" value="Catalase"/>
    <property type="match status" value="1"/>
</dbReference>
<dbReference type="PANTHER" id="PTHR11465:SF13">
    <property type="entry name" value="CATALASE (EUROFUNG)"/>
    <property type="match status" value="1"/>
</dbReference>
<dbReference type="InterPro" id="IPR010582">
    <property type="entry name" value="Catalase_immune_responsive"/>
</dbReference>
<dbReference type="Gene3D" id="3.80.10.10">
    <property type="entry name" value="Ribonuclease Inhibitor"/>
    <property type="match status" value="1"/>
</dbReference>
<sequence>MYLYVNVCIDLSMYIVIPTILFLPYQREFDASLGDFAIEITPIFQDLPNIVGFKTYNSTVSRWGREAAISAERHPHIRFVFLVATNVSELPLGLYDPNFPPQLTDIEICRSNLSSLPDTLGDVWPQGMFLLLEETQLAEVPPVLGALQPYYLSLSANAFSSLPAFVLENPRLRFFKINGNPLTSLPALSAVEPVIPPLILLYVAGTNISDQDSKTVITTAFGHPLPTLDHALEIQGRPVASDTVLFEKQQTFNRAKTLERMVHPAGSGAFGYFEVTKDLTKYCKAKLFSSIGKQTPVFARFSTVTFGREFPDSGRNPRGFAVKYYTEDGNYDIVGLNWPIFFVRDPMKGPDVIRSQQRKPDSFLLNYEATFDFFAANPESLHAGAMFFSDSATPVGWRHMDGFGCHTFKWVNAHGQYVYVKYHYVPEVEKKNFTFEQATLMSGLDPDFAKRDLWEHIDAGKEARWTVHVQLMTEEEAQTCAYDPFDVTKVWSHHDFPLHELGVLVLNRNPENYHRDVEQAAFSPGNLVPGIEPSPDLLLNWRMFFYRDAQYHRLGVNHHQIPVNCPFMAKFFSPQGRDGIGRADANGVGLPTYAAATKTKRQETVSDASWLPVPLAGTLGRNPSSRHEGNDTEYAQVRQFYTTTLDDQARQHLHHNTAQCLRFCSDGVQQAYLLQLEKIDPTYRRGVEASLAKTEPAPTAKGLYDKVVTCASAMQP</sequence>
<organism evidence="9 10">
    <name type="scientific">Pythium insidiosum</name>
    <name type="common">Pythiosis disease agent</name>
    <dbReference type="NCBI Taxonomy" id="114742"/>
    <lineage>
        <taxon>Eukaryota</taxon>
        <taxon>Sar</taxon>
        <taxon>Stramenopiles</taxon>
        <taxon>Oomycota</taxon>
        <taxon>Peronosporomycetes</taxon>
        <taxon>Pythiales</taxon>
        <taxon>Pythiaceae</taxon>
        <taxon>Pythium</taxon>
    </lineage>
</organism>
<comment type="caution">
    <text evidence="9">The sequence shown here is derived from an EMBL/GenBank/DDBJ whole genome shotgun (WGS) entry which is preliminary data.</text>
</comment>
<keyword evidence="3" id="KW-0349">Heme</keyword>
<evidence type="ECO:0000256" key="2">
    <source>
        <dbReference type="ARBA" id="ARBA00022559"/>
    </source>
</evidence>
<dbReference type="GO" id="GO:0005739">
    <property type="term" value="C:mitochondrion"/>
    <property type="evidence" value="ECO:0007669"/>
    <property type="project" value="TreeGrafter"/>
</dbReference>
<evidence type="ECO:0000256" key="7">
    <source>
        <dbReference type="ARBA" id="ARBA00023324"/>
    </source>
</evidence>
<dbReference type="PROSITE" id="PS51402">
    <property type="entry name" value="CATALASE_3"/>
    <property type="match status" value="1"/>
</dbReference>
<protein>
    <recommendedName>
        <fullName evidence="8">Catalase core domain-containing protein</fullName>
    </recommendedName>
</protein>
<name>A0AAD5LGP8_PYTIN</name>
<dbReference type="SUPFAM" id="SSF56634">
    <property type="entry name" value="Heme-dependent catalase-like"/>
    <property type="match status" value="1"/>
</dbReference>
<evidence type="ECO:0000313" key="10">
    <source>
        <dbReference type="Proteomes" id="UP001209570"/>
    </source>
</evidence>
<feature type="domain" description="Catalase core" evidence="8">
    <location>
        <begin position="218"/>
        <end position="602"/>
    </location>
</feature>
<proteinExistence type="inferred from homology"/>